<dbReference type="Proteomes" id="UP000276603">
    <property type="component" value="Unassembled WGS sequence"/>
</dbReference>
<sequence length="83" mass="9527">MQLKKKIFLPILGMVFLILLNLFSFMNGAIFLDKLLACSFILTIVFVGKIRESLVQPSQKGKIKQIKHQSYRESHPPLARRAL</sequence>
<proteinExistence type="predicted"/>
<keyword evidence="1" id="KW-1133">Transmembrane helix</keyword>
<evidence type="ECO:0000313" key="2">
    <source>
        <dbReference type="EMBL" id="RKN82885.1"/>
    </source>
</evidence>
<organism evidence="2 3">
    <name type="scientific">Ulvibacterium marinum</name>
    <dbReference type="NCBI Taxonomy" id="2419782"/>
    <lineage>
        <taxon>Bacteria</taxon>
        <taxon>Pseudomonadati</taxon>
        <taxon>Bacteroidota</taxon>
        <taxon>Flavobacteriia</taxon>
        <taxon>Flavobacteriales</taxon>
        <taxon>Flavobacteriaceae</taxon>
        <taxon>Ulvibacterium</taxon>
    </lineage>
</organism>
<keyword evidence="3" id="KW-1185">Reference proteome</keyword>
<feature type="transmembrane region" description="Helical" evidence="1">
    <location>
        <begin position="7"/>
        <end position="25"/>
    </location>
</feature>
<comment type="caution">
    <text evidence="2">The sequence shown here is derived from an EMBL/GenBank/DDBJ whole genome shotgun (WGS) entry which is preliminary data.</text>
</comment>
<evidence type="ECO:0000313" key="3">
    <source>
        <dbReference type="Proteomes" id="UP000276603"/>
    </source>
</evidence>
<evidence type="ECO:0000256" key="1">
    <source>
        <dbReference type="SAM" id="Phobius"/>
    </source>
</evidence>
<dbReference type="AlphaFoldDB" id="A0A3B0C965"/>
<gene>
    <name evidence="2" type="ORF">D7Z94_03325</name>
</gene>
<accession>A0A3B0C965</accession>
<name>A0A3B0C965_9FLAO</name>
<reference evidence="2 3" key="1">
    <citation type="submission" date="2018-10" db="EMBL/GenBank/DDBJ databases">
        <title>Ulvibacterium marinum gen. nov., sp. nov., a novel marine bacterium of the family Flavobacteriaceae, isolated from a culture of the green alga Ulva prolifera.</title>
        <authorList>
            <person name="Zhang Z."/>
        </authorList>
    </citation>
    <scope>NUCLEOTIDE SEQUENCE [LARGE SCALE GENOMIC DNA]</scope>
    <source>
        <strain evidence="2 3">CCMM003</strain>
    </source>
</reference>
<keyword evidence="1" id="KW-0812">Transmembrane</keyword>
<keyword evidence="1" id="KW-0472">Membrane</keyword>
<protein>
    <submittedName>
        <fullName evidence="2">Uncharacterized protein</fullName>
    </submittedName>
</protein>
<dbReference type="EMBL" id="RBCJ01000001">
    <property type="protein sequence ID" value="RKN82885.1"/>
    <property type="molecule type" value="Genomic_DNA"/>
</dbReference>